<evidence type="ECO:0000313" key="8">
    <source>
        <dbReference type="Proteomes" id="UP000198546"/>
    </source>
</evidence>
<dbReference type="InterPro" id="IPR043322">
    <property type="entry name" value="CtBP"/>
</dbReference>
<keyword evidence="2 4" id="KW-0560">Oxidoreductase</keyword>
<keyword evidence="8" id="KW-1185">Reference proteome</keyword>
<dbReference type="GO" id="GO:0003714">
    <property type="term" value="F:transcription corepressor activity"/>
    <property type="evidence" value="ECO:0007669"/>
    <property type="project" value="InterPro"/>
</dbReference>
<feature type="domain" description="D-isomer specific 2-hydroxyacid dehydrogenase catalytic" evidence="5">
    <location>
        <begin position="19"/>
        <end position="316"/>
    </location>
</feature>
<evidence type="ECO:0000313" key="7">
    <source>
        <dbReference type="EMBL" id="SDE15821.1"/>
    </source>
</evidence>
<dbReference type="Pfam" id="PF00389">
    <property type="entry name" value="2-Hacid_dh"/>
    <property type="match status" value="1"/>
</dbReference>
<protein>
    <submittedName>
        <fullName evidence="7">D-3-phosphoglycerate dehydrogenase</fullName>
    </submittedName>
</protein>
<evidence type="ECO:0000256" key="1">
    <source>
        <dbReference type="ARBA" id="ARBA00005854"/>
    </source>
</evidence>
<dbReference type="SUPFAM" id="SSF52283">
    <property type="entry name" value="Formate/glycerate dehydrogenase catalytic domain-like"/>
    <property type="match status" value="1"/>
</dbReference>
<proteinExistence type="inferred from homology"/>
<dbReference type="InterPro" id="IPR006140">
    <property type="entry name" value="D-isomer_DH_NAD-bd"/>
</dbReference>
<dbReference type="InterPro" id="IPR050418">
    <property type="entry name" value="D-iso_2-hydroxyacid_DH_PdxB"/>
</dbReference>
<dbReference type="RefSeq" id="WP_090594223.1">
    <property type="nucleotide sequence ID" value="NZ_LT629688.1"/>
</dbReference>
<keyword evidence="3" id="KW-0520">NAD</keyword>
<evidence type="ECO:0000256" key="4">
    <source>
        <dbReference type="RuleBase" id="RU003719"/>
    </source>
</evidence>
<comment type="similarity">
    <text evidence="1 4">Belongs to the D-isomer specific 2-hydroxyacid dehydrogenase family.</text>
</comment>
<evidence type="ECO:0000256" key="3">
    <source>
        <dbReference type="ARBA" id="ARBA00023027"/>
    </source>
</evidence>
<dbReference type="Proteomes" id="UP000198546">
    <property type="component" value="Chromosome i"/>
</dbReference>
<dbReference type="GO" id="GO:0016616">
    <property type="term" value="F:oxidoreductase activity, acting on the CH-OH group of donors, NAD or NADP as acceptor"/>
    <property type="evidence" value="ECO:0007669"/>
    <property type="project" value="InterPro"/>
</dbReference>
<name>A0A1G7ALX3_9ACTN</name>
<dbReference type="Pfam" id="PF02826">
    <property type="entry name" value="2-Hacid_dh_C"/>
    <property type="match status" value="1"/>
</dbReference>
<dbReference type="PANTHER" id="PTHR43761:SF1">
    <property type="entry name" value="D-ISOMER SPECIFIC 2-HYDROXYACID DEHYDROGENASE CATALYTIC DOMAIN-CONTAINING PROTEIN-RELATED"/>
    <property type="match status" value="1"/>
</dbReference>
<dbReference type="InterPro" id="IPR036291">
    <property type="entry name" value="NAD(P)-bd_dom_sf"/>
</dbReference>
<dbReference type="CDD" id="cd05299">
    <property type="entry name" value="CtBP_dh"/>
    <property type="match status" value="1"/>
</dbReference>
<dbReference type="EMBL" id="LT629688">
    <property type="protein sequence ID" value="SDE15821.1"/>
    <property type="molecule type" value="Genomic_DNA"/>
</dbReference>
<dbReference type="AlphaFoldDB" id="A0A1G7ALX3"/>
<organism evidence="7 8">
    <name type="scientific">Auraticoccus monumenti</name>
    <dbReference type="NCBI Taxonomy" id="675864"/>
    <lineage>
        <taxon>Bacteria</taxon>
        <taxon>Bacillati</taxon>
        <taxon>Actinomycetota</taxon>
        <taxon>Actinomycetes</taxon>
        <taxon>Propionibacteriales</taxon>
        <taxon>Propionibacteriaceae</taxon>
        <taxon>Auraticoccus</taxon>
    </lineage>
</organism>
<dbReference type="GO" id="GO:0051287">
    <property type="term" value="F:NAD binding"/>
    <property type="evidence" value="ECO:0007669"/>
    <property type="project" value="InterPro"/>
</dbReference>
<gene>
    <name evidence="7" type="ORF">SAMN04489747_2666</name>
</gene>
<accession>A0A1G7ALX3</accession>
<dbReference type="PANTHER" id="PTHR43761">
    <property type="entry name" value="D-ISOMER SPECIFIC 2-HYDROXYACID DEHYDROGENASE FAMILY PROTEIN (AFU_ORTHOLOGUE AFUA_1G13630)"/>
    <property type="match status" value="1"/>
</dbReference>
<evidence type="ECO:0000259" key="5">
    <source>
        <dbReference type="Pfam" id="PF00389"/>
    </source>
</evidence>
<dbReference type="InterPro" id="IPR006139">
    <property type="entry name" value="D-isomer_2_OHA_DH_cat_dom"/>
</dbReference>
<feature type="domain" description="D-isomer specific 2-hydroxyacid dehydrogenase NAD-binding" evidence="6">
    <location>
        <begin position="109"/>
        <end position="285"/>
    </location>
</feature>
<reference evidence="7 8" key="1">
    <citation type="submission" date="2016-10" db="EMBL/GenBank/DDBJ databases">
        <authorList>
            <person name="de Groot N.N."/>
        </authorList>
    </citation>
    <scope>NUCLEOTIDE SEQUENCE [LARGE SCALE GENOMIC DNA]</scope>
    <source>
        <strain evidence="7 8">MON 2.2</strain>
    </source>
</reference>
<dbReference type="OrthoDB" id="9793626at2"/>
<dbReference type="Gene3D" id="3.40.50.720">
    <property type="entry name" value="NAD(P)-binding Rossmann-like Domain"/>
    <property type="match status" value="2"/>
</dbReference>
<dbReference type="PROSITE" id="PS00671">
    <property type="entry name" value="D_2_HYDROXYACID_DH_3"/>
    <property type="match status" value="1"/>
</dbReference>
<dbReference type="SUPFAM" id="SSF51735">
    <property type="entry name" value="NAD(P)-binding Rossmann-fold domains"/>
    <property type="match status" value="1"/>
</dbReference>
<sequence length="323" mass="33922">MSRVVVTDHAFVDTAHEEAVAAGLGAELQVHQCSGAEETTEAVRGADVALVNFAPMGAEQLAAMAPGAAVVRYGVGVDNVDLAAAERLGVQVANVPDYGVDTVADHAAALLLALLRRLPVYDHGIREDGWVPPGRVGPLPSFPTMTVGLVGAGRIACSLADRLRPFGFRLLATDPYADPARVAEHGIELVGLEELLPAVHALSLHVPVTEETHHLVDRDLLARVREGCVLVNTSRGGLVDEAALAEALTSGRLAGAGLDVFDPEPLGDASPLREIHNVLLTPHAAFYSETSLDNLQRLAAEEAGRALQGEPLRCAVTRSPQES</sequence>
<dbReference type="STRING" id="675864.SAMN04489747_2666"/>
<dbReference type="InterPro" id="IPR029753">
    <property type="entry name" value="D-isomer_DH_CS"/>
</dbReference>
<evidence type="ECO:0000256" key="2">
    <source>
        <dbReference type="ARBA" id="ARBA00023002"/>
    </source>
</evidence>
<evidence type="ECO:0000259" key="6">
    <source>
        <dbReference type="Pfam" id="PF02826"/>
    </source>
</evidence>